<dbReference type="InterPro" id="IPR007632">
    <property type="entry name" value="Anoctamin"/>
</dbReference>
<dbReference type="Pfam" id="PF04547">
    <property type="entry name" value="Anoctamin"/>
    <property type="match status" value="1"/>
</dbReference>
<proteinExistence type="inferred from homology"/>
<feature type="transmembrane region" description="Helical" evidence="6">
    <location>
        <begin position="661"/>
        <end position="680"/>
    </location>
</feature>
<dbReference type="VEuPathDB" id="VectorBase:CSON008610"/>
<gene>
    <name evidence="9" type="primary">CSON008610</name>
</gene>
<accession>A0A336KEP0</accession>
<evidence type="ECO:0000256" key="5">
    <source>
        <dbReference type="ARBA" id="ARBA00023136"/>
    </source>
</evidence>
<reference evidence="10" key="2">
    <citation type="submission" date="2018-07" db="EMBL/GenBank/DDBJ databases">
        <authorList>
            <person name="Quirk P.G."/>
            <person name="Krulwich T.A."/>
        </authorList>
    </citation>
    <scope>NUCLEOTIDE SEQUENCE</scope>
</reference>
<evidence type="ECO:0000256" key="1">
    <source>
        <dbReference type="ARBA" id="ARBA00004141"/>
    </source>
</evidence>
<evidence type="ECO:0000256" key="3">
    <source>
        <dbReference type="ARBA" id="ARBA00022692"/>
    </source>
</evidence>
<evidence type="ECO:0000313" key="10">
    <source>
        <dbReference type="EMBL" id="SSX23266.1"/>
    </source>
</evidence>
<organism evidence="9">
    <name type="scientific">Culicoides sonorensis</name>
    <name type="common">Biting midge</name>
    <dbReference type="NCBI Taxonomy" id="179676"/>
    <lineage>
        <taxon>Eukaryota</taxon>
        <taxon>Metazoa</taxon>
        <taxon>Ecdysozoa</taxon>
        <taxon>Arthropoda</taxon>
        <taxon>Hexapoda</taxon>
        <taxon>Insecta</taxon>
        <taxon>Pterygota</taxon>
        <taxon>Neoptera</taxon>
        <taxon>Endopterygota</taxon>
        <taxon>Diptera</taxon>
        <taxon>Nematocera</taxon>
        <taxon>Chironomoidea</taxon>
        <taxon>Ceratopogonidae</taxon>
        <taxon>Ceratopogoninae</taxon>
        <taxon>Culicoides</taxon>
        <taxon>Monoculicoides</taxon>
    </lineage>
</organism>
<dbReference type="AlphaFoldDB" id="A0A336KEP0"/>
<keyword evidence="4 6" id="KW-1133">Transmembrane helix</keyword>
<feature type="transmembrane region" description="Helical" evidence="6">
    <location>
        <begin position="454"/>
        <end position="474"/>
    </location>
</feature>
<evidence type="ECO:0000256" key="7">
    <source>
        <dbReference type="SAM" id="SignalP"/>
    </source>
</evidence>
<dbReference type="GO" id="GO:0005254">
    <property type="term" value="F:chloride channel activity"/>
    <property type="evidence" value="ECO:0007669"/>
    <property type="project" value="TreeGrafter"/>
</dbReference>
<dbReference type="PANTHER" id="PTHR12308:SF74">
    <property type="entry name" value="ANOCTAMIN"/>
    <property type="match status" value="1"/>
</dbReference>
<keyword evidence="3 6" id="KW-0812">Transmembrane</keyword>
<feature type="transmembrane region" description="Helical" evidence="6">
    <location>
        <begin position="372"/>
        <end position="397"/>
    </location>
</feature>
<comment type="subcellular location">
    <subcellularLocation>
        <location evidence="1 6">Membrane</location>
        <topology evidence="1 6">Multi-pass membrane protein</topology>
    </subcellularLocation>
</comment>
<feature type="transmembrane region" description="Helical" evidence="6">
    <location>
        <begin position="262"/>
        <end position="281"/>
    </location>
</feature>
<name>A0A336KEP0_CULSO</name>
<evidence type="ECO:0000256" key="4">
    <source>
        <dbReference type="ARBA" id="ARBA00022989"/>
    </source>
</evidence>
<evidence type="ECO:0000256" key="2">
    <source>
        <dbReference type="ARBA" id="ARBA00009671"/>
    </source>
</evidence>
<feature type="transmembrane region" description="Helical" evidence="6">
    <location>
        <begin position="618"/>
        <end position="641"/>
    </location>
</feature>
<dbReference type="EMBL" id="UFQS01000326">
    <property type="protein sequence ID" value="SSX02899.1"/>
    <property type="molecule type" value="Genomic_DNA"/>
</dbReference>
<feature type="signal peptide" evidence="7">
    <location>
        <begin position="1"/>
        <end position="16"/>
    </location>
</feature>
<feature type="transmembrane region" description="Helical" evidence="6">
    <location>
        <begin position="567"/>
        <end position="590"/>
    </location>
</feature>
<reference evidence="9" key="1">
    <citation type="submission" date="2018-04" db="EMBL/GenBank/DDBJ databases">
        <authorList>
            <person name="Go L.Y."/>
            <person name="Mitchell J.A."/>
        </authorList>
    </citation>
    <scope>NUCLEOTIDE SEQUENCE</scope>
    <source>
        <tissue evidence="9">Whole organism</tissue>
    </source>
</reference>
<evidence type="ECO:0000256" key="6">
    <source>
        <dbReference type="RuleBase" id="RU280814"/>
    </source>
</evidence>
<keyword evidence="7" id="KW-0732">Signal</keyword>
<protein>
    <recommendedName>
        <fullName evidence="6">Anoctamin</fullName>
    </recommendedName>
</protein>
<dbReference type="PANTHER" id="PTHR12308">
    <property type="entry name" value="ANOCTAMIN"/>
    <property type="match status" value="1"/>
</dbReference>
<comment type="similarity">
    <text evidence="2 6">Belongs to the anoctamin family.</text>
</comment>
<dbReference type="InterPro" id="IPR049452">
    <property type="entry name" value="Anoctamin_TM"/>
</dbReference>
<feature type="chain" id="PRO_5033342665" description="Anoctamin" evidence="7">
    <location>
        <begin position="17"/>
        <end position="713"/>
    </location>
</feature>
<feature type="transmembrane region" description="Helical" evidence="6">
    <location>
        <begin position="301"/>
        <end position="320"/>
    </location>
</feature>
<dbReference type="EMBL" id="UFQT01000326">
    <property type="protein sequence ID" value="SSX23266.1"/>
    <property type="molecule type" value="Genomic_DNA"/>
</dbReference>
<evidence type="ECO:0000259" key="8">
    <source>
        <dbReference type="Pfam" id="PF04547"/>
    </source>
</evidence>
<feature type="domain" description="Anoctamin transmembrane" evidence="8">
    <location>
        <begin position="262"/>
        <end position="693"/>
    </location>
</feature>
<feature type="transmembrane region" description="Helical" evidence="6">
    <location>
        <begin position="409"/>
        <end position="433"/>
    </location>
</feature>
<evidence type="ECO:0000313" key="9">
    <source>
        <dbReference type="EMBL" id="SSX02899.1"/>
    </source>
</evidence>
<sequence>MVNFSLEFLILTVVSAQSHIFYSSSAVNTSKFFVANMADSSGDESSEIEDLYSESPGKPEMLIRNRHDKFSEKRPLIQFKGSDFPETALVIEFSKDTDFKGLVFLVDKIRSNTIDGGAELLIAMEPNKDHLILHVSATNERLFQLADEVALMKRSKRGDMMIFSVAALSDFWDPKMDINSILTFAERQFLVKHALDSIKPFNDETCVPGYAKIKLDQTRPLIQTYIKEGLITDFYSLHDVEYLKLLTVDWYKPYRKQPLDKIRYYFGESIGMYFGFLGFYSRSLILPAVLGVVQYIFSYEMLPFLCAFYLIWIILFLELWKRKSSTFAYRWGTISLATLDVPRSGFEGELGPDPVTGRMTPQYPYWKTLRQIYCVSVPVIILCLIAASTITISQFWVEDILIELYGPESYITLIPSICNSIWIALLPLAYSKFANFLTDLENHRTQAQYDRHRVNKLIVIEFVNNFLSLFYVAFVRQDLKLLKTYLLCQLLIVQFVQNFIEILWPIIDNKIRKRFTKEDTQAESDKNNDYNALNLPELEGDDPRIKQRAKESKMDAYLSTYEDYLELYIQFGYVVLFAAVSPLTALLALLNNILEIRIDAFKLCKAYRRPFARRVKNIGAWQLAFESLAVISIMTNCGVMYLSPSTQDWRERNGVEKSLLIFFIVEHLLLLAVWFIHKFVPDKPRSIRLALAKSDYESRQALKREVQQSLKHD</sequence>
<keyword evidence="5 6" id="KW-0472">Membrane</keyword>
<dbReference type="GO" id="GO:0005886">
    <property type="term" value="C:plasma membrane"/>
    <property type="evidence" value="ECO:0007669"/>
    <property type="project" value="TreeGrafter"/>
</dbReference>